<dbReference type="EMBL" id="VSRR010032713">
    <property type="protein sequence ID" value="MPC71340.1"/>
    <property type="molecule type" value="Genomic_DNA"/>
</dbReference>
<name>A0A5B7HG17_PORTR</name>
<gene>
    <name evidence="2" type="ORF">E2C01_065616</name>
</gene>
<accession>A0A5B7HG17</accession>
<feature type="region of interest" description="Disordered" evidence="1">
    <location>
        <begin position="121"/>
        <end position="145"/>
    </location>
</feature>
<comment type="caution">
    <text evidence="2">The sequence shown here is derived from an EMBL/GenBank/DDBJ whole genome shotgun (WGS) entry which is preliminary data.</text>
</comment>
<evidence type="ECO:0000313" key="3">
    <source>
        <dbReference type="Proteomes" id="UP000324222"/>
    </source>
</evidence>
<dbReference type="OrthoDB" id="411823at2759"/>
<dbReference type="AlphaFoldDB" id="A0A5B7HG17"/>
<evidence type="ECO:0000256" key="1">
    <source>
        <dbReference type="SAM" id="MobiDB-lite"/>
    </source>
</evidence>
<protein>
    <submittedName>
        <fullName evidence="2">Uncharacterized protein</fullName>
    </submittedName>
</protein>
<keyword evidence="3" id="KW-1185">Reference proteome</keyword>
<evidence type="ECO:0000313" key="2">
    <source>
        <dbReference type="EMBL" id="MPC71340.1"/>
    </source>
</evidence>
<organism evidence="2 3">
    <name type="scientific">Portunus trituberculatus</name>
    <name type="common">Swimming crab</name>
    <name type="synonym">Neptunus trituberculatus</name>
    <dbReference type="NCBI Taxonomy" id="210409"/>
    <lineage>
        <taxon>Eukaryota</taxon>
        <taxon>Metazoa</taxon>
        <taxon>Ecdysozoa</taxon>
        <taxon>Arthropoda</taxon>
        <taxon>Crustacea</taxon>
        <taxon>Multicrustacea</taxon>
        <taxon>Malacostraca</taxon>
        <taxon>Eumalacostraca</taxon>
        <taxon>Eucarida</taxon>
        <taxon>Decapoda</taxon>
        <taxon>Pleocyemata</taxon>
        <taxon>Brachyura</taxon>
        <taxon>Eubrachyura</taxon>
        <taxon>Portunoidea</taxon>
        <taxon>Portunidae</taxon>
        <taxon>Portuninae</taxon>
        <taxon>Portunus</taxon>
    </lineage>
</organism>
<dbReference type="Proteomes" id="UP000324222">
    <property type="component" value="Unassembled WGS sequence"/>
</dbReference>
<sequence length="145" mass="16486">MVMHSCISLVSPPKLTLGPHRLQVVWWVKLLGVTVDYQMTRKQHVTITMTSAVCRLYMLHRFKSLGTLTDEFEAVYLTFILPKLMYASLMCLLSHLHSTTATGVCAEEDMQDHSWPCIHKLRPSSDNPEPHKTVYQTSKEPGETG</sequence>
<reference evidence="2 3" key="1">
    <citation type="submission" date="2019-05" db="EMBL/GenBank/DDBJ databases">
        <title>Another draft genome of Portunus trituberculatus and its Hox gene families provides insights of decapod evolution.</title>
        <authorList>
            <person name="Jeong J.-H."/>
            <person name="Song I."/>
            <person name="Kim S."/>
            <person name="Choi T."/>
            <person name="Kim D."/>
            <person name="Ryu S."/>
            <person name="Kim W."/>
        </authorList>
    </citation>
    <scope>NUCLEOTIDE SEQUENCE [LARGE SCALE GENOMIC DNA]</scope>
    <source>
        <tissue evidence="2">Muscle</tissue>
    </source>
</reference>
<proteinExistence type="predicted"/>